<sequence>MMKEAFVSNPSGASDRSTITRPPRHVTWKRARQRPYAEYTYEETTSIARCIDELVEQSTQDTFTPEGREDILAVAIGRPEHLDMFEVLIFDNTSSMEQHVIKDVRKQ</sequence>
<evidence type="ECO:0000313" key="2">
    <source>
        <dbReference type="EMBL" id="KOM46687.1"/>
    </source>
</evidence>
<dbReference type="EMBL" id="CM003377">
    <property type="protein sequence ID" value="KOM46687.1"/>
    <property type="molecule type" value="Genomic_DNA"/>
</dbReference>
<protein>
    <submittedName>
        <fullName evidence="2">Uncharacterized protein</fullName>
    </submittedName>
</protein>
<evidence type="ECO:0000313" key="3">
    <source>
        <dbReference type="Proteomes" id="UP000053144"/>
    </source>
</evidence>
<proteinExistence type="predicted"/>
<evidence type="ECO:0000256" key="1">
    <source>
        <dbReference type="SAM" id="MobiDB-lite"/>
    </source>
</evidence>
<dbReference type="AlphaFoldDB" id="A0A0L9UVT1"/>
<organism evidence="2 3">
    <name type="scientific">Phaseolus angularis</name>
    <name type="common">Azuki bean</name>
    <name type="synonym">Vigna angularis</name>
    <dbReference type="NCBI Taxonomy" id="3914"/>
    <lineage>
        <taxon>Eukaryota</taxon>
        <taxon>Viridiplantae</taxon>
        <taxon>Streptophyta</taxon>
        <taxon>Embryophyta</taxon>
        <taxon>Tracheophyta</taxon>
        <taxon>Spermatophyta</taxon>
        <taxon>Magnoliopsida</taxon>
        <taxon>eudicotyledons</taxon>
        <taxon>Gunneridae</taxon>
        <taxon>Pentapetalae</taxon>
        <taxon>rosids</taxon>
        <taxon>fabids</taxon>
        <taxon>Fabales</taxon>
        <taxon>Fabaceae</taxon>
        <taxon>Papilionoideae</taxon>
        <taxon>50 kb inversion clade</taxon>
        <taxon>NPAAA clade</taxon>
        <taxon>indigoferoid/millettioid clade</taxon>
        <taxon>Phaseoleae</taxon>
        <taxon>Vigna</taxon>
    </lineage>
</organism>
<name>A0A0L9UVT1_PHAAN</name>
<dbReference type="Gramene" id="KOM46687">
    <property type="protein sequence ID" value="KOM46687"/>
    <property type="gene ID" value="LR48_Vigan07g039100"/>
</dbReference>
<gene>
    <name evidence="2" type="ORF">LR48_Vigan07g039100</name>
</gene>
<feature type="compositionally biased region" description="Polar residues" evidence="1">
    <location>
        <begin position="8"/>
        <end position="20"/>
    </location>
</feature>
<dbReference type="Proteomes" id="UP000053144">
    <property type="component" value="Chromosome 7"/>
</dbReference>
<accession>A0A0L9UVT1</accession>
<feature type="region of interest" description="Disordered" evidence="1">
    <location>
        <begin position="1"/>
        <end position="27"/>
    </location>
</feature>
<reference evidence="3" key="1">
    <citation type="journal article" date="2015" name="Proc. Natl. Acad. Sci. U.S.A.">
        <title>Genome sequencing of adzuki bean (Vigna angularis) provides insight into high starch and low fat accumulation and domestication.</title>
        <authorList>
            <person name="Yang K."/>
            <person name="Tian Z."/>
            <person name="Chen C."/>
            <person name="Luo L."/>
            <person name="Zhao B."/>
            <person name="Wang Z."/>
            <person name="Yu L."/>
            <person name="Li Y."/>
            <person name="Sun Y."/>
            <person name="Li W."/>
            <person name="Chen Y."/>
            <person name="Li Y."/>
            <person name="Zhang Y."/>
            <person name="Ai D."/>
            <person name="Zhao J."/>
            <person name="Shang C."/>
            <person name="Ma Y."/>
            <person name="Wu B."/>
            <person name="Wang M."/>
            <person name="Gao L."/>
            <person name="Sun D."/>
            <person name="Zhang P."/>
            <person name="Guo F."/>
            <person name="Wang W."/>
            <person name="Li Y."/>
            <person name="Wang J."/>
            <person name="Varshney R.K."/>
            <person name="Wang J."/>
            <person name="Ling H.Q."/>
            <person name="Wan P."/>
        </authorList>
    </citation>
    <scope>NUCLEOTIDE SEQUENCE</scope>
    <source>
        <strain evidence="3">cv. Jingnong 6</strain>
    </source>
</reference>